<dbReference type="EMBL" id="MCHY01000006">
    <property type="protein sequence ID" value="RKD25613.1"/>
    <property type="molecule type" value="Genomic_DNA"/>
</dbReference>
<comment type="caution">
    <text evidence="3">The sequence shown here is derived from an EMBL/GenBank/DDBJ whole genome shotgun (WGS) entry which is preliminary data.</text>
</comment>
<dbReference type="InterPro" id="IPR014973">
    <property type="entry name" value="DUF1835"/>
</dbReference>
<evidence type="ECO:0008006" key="5">
    <source>
        <dbReference type="Google" id="ProtNLM"/>
    </source>
</evidence>
<gene>
    <name evidence="3" type="ORF">BEP19_01330</name>
</gene>
<evidence type="ECO:0000313" key="3">
    <source>
        <dbReference type="EMBL" id="RKD25613.1"/>
    </source>
</evidence>
<dbReference type="InterPro" id="IPR022123">
    <property type="entry name" value="DUF3658"/>
</dbReference>
<name>A0A419SMY6_9BACL</name>
<accession>A0A419SMY6</accession>
<evidence type="ECO:0000259" key="2">
    <source>
        <dbReference type="Pfam" id="PF12395"/>
    </source>
</evidence>
<organism evidence="3 4">
    <name type="scientific">Ammoniphilus oxalaticus</name>
    <dbReference type="NCBI Taxonomy" id="66863"/>
    <lineage>
        <taxon>Bacteria</taxon>
        <taxon>Bacillati</taxon>
        <taxon>Bacillota</taxon>
        <taxon>Bacilli</taxon>
        <taxon>Bacillales</taxon>
        <taxon>Paenibacillaceae</taxon>
        <taxon>Aneurinibacillus group</taxon>
        <taxon>Ammoniphilus</taxon>
    </lineage>
</organism>
<dbReference type="Pfam" id="PF12395">
    <property type="entry name" value="DUF3658"/>
    <property type="match status" value="1"/>
</dbReference>
<feature type="domain" description="DUF1835" evidence="1">
    <location>
        <begin position="77"/>
        <end position="194"/>
    </location>
</feature>
<reference evidence="3 4" key="1">
    <citation type="submission" date="2016-08" db="EMBL/GenBank/DDBJ databases">
        <title>Novel Firmicute Genomes.</title>
        <authorList>
            <person name="Poppleton D.I."/>
            <person name="Gribaldo S."/>
        </authorList>
    </citation>
    <scope>NUCLEOTIDE SEQUENCE [LARGE SCALE GENOMIC DNA]</scope>
    <source>
        <strain evidence="3 4">RAOx-1</strain>
    </source>
</reference>
<dbReference type="Pfam" id="PF08874">
    <property type="entry name" value="DUF1835"/>
    <property type="match status" value="1"/>
</dbReference>
<sequence>MGKRGRKTVDDLRESIKKLTDGEARTLLLNLMYRLRHGKEATGIEQAELLRDLFSLFDEIIRYVNNVDHVETNYTAVHLVCGEAAAGSMKVGLGRANQVIGYPDFLQMGPIEQLHTEAGRVNRFEWLLDHLSDPDDYFQEEYRKKVAETLSQIQAIPSHAPIILWTAEDANEQTGLRFLLYLLRDKTNEIFLINATKAYQELYNTDEIQHFVQTDGIEPEKLAEIYQTKRGESPLTEQQRRALEHEWLVLSNSKGVARVWEDDQIAEVDEVYFDEVIKNAVSRLHAEQPQSDFIKAARVIGEVIGHIEQQIGDSFLEYRLRVLVYQGTLEIKGVPKTMGAYRVRLKEECGA</sequence>
<feature type="domain" description="DUF3658" evidence="2">
    <location>
        <begin position="232"/>
        <end position="341"/>
    </location>
</feature>
<dbReference type="AlphaFoldDB" id="A0A419SMY6"/>
<keyword evidence="4" id="KW-1185">Reference proteome</keyword>
<protein>
    <recommendedName>
        <fullName evidence="5">DUF1835 domain-containing protein</fullName>
    </recommendedName>
</protein>
<evidence type="ECO:0000259" key="1">
    <source>
        <dbReference type="Pfam" id="PF08874"/>
    </source>
</evidence>
<dbReference type="Proteomes" id="UP000284219">
    <property type="component" value="Unassembled WGS sequence"/>
</dbReference>
<proteinExistence type="predicted"/>
<evidence type="ECO:0000313" key="4">
    <source>
        <dbReference type="Proteomes" id="UP000284219"/>
    </source>
</evidence>